<evidence type="ECO:0000256" key="5">
    <source>
        <dbReference type="ARBA" id="ARBA00023136"/>
    </source>
</evidence>
<dbReference type="Pfam" id="PF07963">
    <property type="entry name" value="N_methyl"/>
    <property type="match status" value="1"/>
</dbReference>
<dbReference type="InterPro" id="IPR012902">
    <property type="entry name" value="N_methyl_site"/>
</dbReference>
<dbReference type="NCBIfam" id="NF007848">
    <property type="entry name" value="PRK10557.1"/>
    <property type="match status" value="1"/>
</dbReference>
<keyword evidence="2" id="KW-0488">Methylation</keyword>
<evidence type="ECO:0000256" key="3">
    <source>
        <dbReference type="ARBA" id="ARBA00022692"/>
    </source>
</evidence>
<dbReference type="InterPro" id="IPR045584">
    <property type="entry name" value="Pilin-like"/>
</dbReference>
<dbReference type="InterPro" id="IPR016419">
    <property type="entry name" value="Prepilin_Pept-dep_B_prd"/>
</dbReference>
<keyword evidence="5 6" id="KW-0472">Membrane</keyword>
<name>A0A1I4DL56_9GAMM</name>
<dbReference type="EMBL" id="FOSD01000013">
    <property type="protein sequence ID" value="SFK93803.1"/>
    <property type="molecule type" value="Genomic_DNA"/>
</dbReference>
<evidence type="ECO:0000256" key="2">
    <source>
        <dbReference type="ARBA" id="ARBA00022481"/>
    </source>
</evidence>
<keyword evidence="4 6" id="KW-1133">Transmembrane helix</keyword>
<dbReference type="RefSeq" id="WP_008109269.1">
    <property type="nucleotide sequence ID" value="NZ_FOSD01000013.1"/>
</dbReference>
<dbReference type="NCBIfam" id="TIGR02532">
    <property type="entry name" value="IV_pilin_GFxxxE"/>
    <property type="match status" value="1"/>
</dbReference>
<evidence type="ECO:0000256" key="4">
    <source>
        <dbReference type="ARBA" id="ARBA00022989"/>
    </source>
</evidence>
<gene>
    <name evidence="7" type="ORF">SAMN05518863_11311</name>
</gene>
<evidence type="ECO:0000256" key="1">
    <source>
        <dbReference type="ARBA" id="ARBA00004167"/>
    </source>
</evidence>
<evidence type="ECO:0000313" key="7">
    <source>
        <dbReference type="EMBL" id="SFK93803.1"/>
    </source>
</evidence>
<evidence type="ECO:0000313" key="8">
    <source>
        <dbReference type="Proteomes" id="UP000198841"/>
    </source>
</evidence>
<dbReference type="PROSITE" id="PS00409">
    <property type="entry name" value="PROKAR_NTER_METHYL"/>
    <property type="match status" value="1"/>
</dbReference>
<dbReference type="SUPFAM" id="SSF54523">
    <property type="entry name" value="Pili subunits"/>
    <property type="match status" value="1"/>
</dbReference>
<dbReference type="PANTHER" id="PTHR39583:SF3">
    <property type="entry name" value="PREPILIN PEPTIDASE-DEPENDENT PROTEIN B"/>
    <property type="match status" value="1"/>
</dbReference>
<dbReference type="InterPro" id="IPR051621">
    <property type="entry name" value="T2SS_protein_J"/>
</dbReference>
<keyword evidence="3 6" id="KW-0812">Transmembrane</keyword>
<dbReference type="PIRSF" id="PIRSF004525">
    <property type="entry name" value="Pilin_peptidase-dep_B_prd"/>
    <property type="match status" value="1"/>
</dbReference>
<dbReference type="Proteomes" id="UP000198841">
    <property type="component" value="Unassembled WGS sequence"/>
</dbReference>
<keyword evidence="8" id="KW-1185">Reference proteome</keyword>
<sequence length="179" mass="19953">MRIAQSGFSLLEMLIAMAIGAVLMVSVGRFLPLLLEQNLRLQQRVQLQQELQQIANTLQKALRRAGYCHGQCSGSALTLAANGSCVLLRWDENSNGRWEGVGHSESDYYGYRLRSGQLEMQRGVDECNSSGWEKLSDPAFLTIDAFKIERQGTRLVLQLAGHANSQSVELENWIEGINL</sequence>
<reference evidence="7 8" key="1">
    <citation type="submission" date="2016-10" db="EMBL/GenBank/DDBJ databases">
        <authorList>
            <person name="Varghese N."/>
            <person name="Submissions S."/>
        </authorList>
    </citation>
    <scope>NUCLEOTIDE SEQUENCE [LARGE SCALE GENOMIC DNA]</scope>
    <source>
        <strain evidence="7 8">YR512</strain>
    </source>
</reference>
<protein>
    <submittedName>
        <fullName evidence="7">Prepilin peptidase dependent protein B</fullName>
    </submittedName>
</protein>
<proteinExistence type="predicted"/>
<accession>A0A1I4DL56</accession>
<dbReference type="PANTHER" id="PTHR39583">
    <property type="entry name" value="TYPE II SECRETION SYSTEM PROTEIN J-RELATED"/>
    <property type="match status" value="1"/>
</dbReference>
<feature type="transmembrane region" description="Helical" evidence="6">
    <location>
        <begin position="14"/>
        <end position="35"/>
    </location>
</feature>
<organism evidence="7 8">
    <name type="scientific">Candidatus Pantoea symbiotica</name>
    <dbReference type="NCBI Taxonomy" id="1884370"/>
    <lineage>
        <taxon>Bacteria</taxon>
        <taxon>Pseudomonadati</taxon>
        <taxon>Pseudomonadota</taxon>
        <taxon>Gammaproteobacteria</taxon>
        <taxon>Enterobacterales</taxon>
        <taxon>Erwiniaceae</taxon>
        <taxon>Pantoea</taxon>
    </lineage>
</organism>
<evidence type="ECO:0000256" key="6">
    <source>
        <dbReference type="SAM" id="Phobius"/>
    </source>
</evidence>
<comment type="caution">
    <text evidence="7">The sequence shown here is derived from an EMBL/GenBank/DDBJ whole genome shotgun (WGS) entry which is preliminary data.</text>
</comment>
<comment type="subcellular location">
    <subcellularLocation>
        <location evidence="1">Membrane</location>
        <topology evidence="1">Single-pass membrane protein</topology>
    </subcellularLocation>
</comment>